<reference evidence="4 5" key="1">
    <citation type="submission" date="2017-02" db="EMBL/GenBank/DDBJ databases">
        <authorList>
            <person name="Peterson S.W."/>
        </authorList>
    </citation>
    <scope>NUCLEOTIDE SEQUENCE [LARGE SCALE GENOMIC DNA]</scope>
    <source>
        <strain evidence="4 5">DSM 18034</strain>
    </source>
</reference>
<dbReference type="InterPro" id="IPR029026">
    <property type="entry name" value="tRNA_m1G_MTases_N"/>
</dbReference>
<evidence type="ECO:0000313" key="5">
    <source>
        <dbReference type="Proteomes" id="UP000189733"/>
    </source>
</evidence>
<gene>
    <name evidence="4" type="ORF">SAMN02745702_02069</name>
</gene>
<accession>A0A1T4WCU4</accession>
<keyword evidence="5" id="KW-1185">Reference proteome</keyword>
<dbReference type="GO" id="GO:0003723">
    <property type="term" value="F:RNA binding"/>
    <property type="evidence" value="ECO:0007669"/>
    <property type="project" value="InterPro"/>
</dbReference>
<name>A0A1T4WCU4_9BACT</name>
<dbReference type="SMART" id="SM00967">
    <property type="entry name" value="SpoU_sub_bind"/>
    <property type="match status" value="1"/>
</dbReference>
<dbReference type="Pfam" id="PF08032">
    <property type="entry name" value="SpoU_sub_bind"/>
    <property type="match status" value="1"/>
</dbReference>
<dbReference type="OrthoDB" id="9785673at2"/>
<dbReference type="Pfam" id="PF00588">
    <property type="entry name" value="SpoU_methylase"/>
    <property type="match status" value="1"/>
</dbReference>
<dbReference type="STRING" id="1121442.SAMN02745702_02069"/>
<dbReference type="InterPro" id="IPR029028">
    <property type="entry name" value="Alpha/beta_knot_MTases"/>
</dbReference>
<evidence type="ECO:0000313" key="4">
    <source>
        <dbReference type="EMBL" id="SKA74929.1"/>
    </source>
</evidence>
<dbReference type="GO" id="GO:0032259">
    <property type="term" value="P:methylation"/>
    <property type="evidence" value="ECO:0007669"/>
    <property type="project" value="UniProtKB-KW"/>
</dbReference>
<protein>
    <submittedName>
        <fullName evidence="4">23S rRNA (Guanosine2251-2'-O)-methyltransferase</fullName>
    </submittedName>
</protein>
<organism evidence="4 5">
    <name type="scientific">Desulfobaculum bizertense DSM 18034</name>
    <dbReference type="NCBI Taxonomy" id="1121442"/>
    <lineage>
        <taxon>Bacteria</taxon>
        <taxon>Pseudomonadati</taxon>
        <taxon>Thermodesulfobacteriota</taxon>
        <taxon>Desulfovibrionia</taxon>
        <taxon>Desulfovibrionales</taxon>
        <taxon>Desulfovibrionaceae</taxon>
        <taxon>Desulfobaculum</taxon>
    </lineage>
</organism>
<dbReference type="AlphaFoldDB" id="A0A1T4WCU4"/>
<dbReference type="Gene3D" id="3.40.1280.10">
    <property type="match status" value="1"/>
</dbReference>
<evidence type="ECO:0000256" key="2">
    <source>
        <dbReference type="ARBA" id="ARBA00022679"/>
    </source>
</evidence>
<sequence>MHNKKDMRQSTKSEENIVPGRKPVLELLRNNPQSVDLVLVQEGAHGKELGEILDLCRSSRVRFRLSSRTDLARLFSGNTQGVVARVSESRFIELDELLAQAMDAPLPLILALDQVQDPGNIGAMARTLFALGGAGLIVPKDRTAYMGAAAVKSSAGALTRLPVAKVVNLSRALDTCVDAGWPVYGSIVDPKGENMYARRLSTPAVLVMGNEEKGIRPGVAKRCSERLTIPLQRDFDSLNVAQAAAIIMGEFLRQKLL</sequence>
<dbReference type="InterPro" id="IPR004441">
    <property type="entry name" value="rRNA_MeTrfase_TrmH"/>
</dbReference>
<keyword evidence="2 4" id="KW-0808">Transferase</keyword>
<dbReference type="GO" id="GO:0005829">
    <property type="term" value="C:cytosol"/>
    <property type="evidence" value="ECO:0007669"/>
    <property type="project" value="TreeGrafter"/>
</dbReference>
<dbReference type="Gene3D" id="3.30.1330.30">
    <property type="match status" value="1"/>
</dbReference>
<proteinExistence type="predicted"/>
<evidence type="ECO:0000259" key="3">
    <source>
        <dbReference type="SMART" id="SM00967"/>
    </source>
</evidence>
<evidence type="ECO:0000256" key="1">
    <source>
        <dbReference type="ARBA" id="ARBA00022603"/>
    </source>
</evidence>
<dbReference type="SUPFAM" id="SSF75217">
    <property type="entry name" value="alpha/beta knot"/>
    <property type="match status" value="1"/>
</dbReference>
<dbReference type="GO" id="GO:0008173">
    <property type="term" value="F:RNA methyltransferase activity"/>
    <property type="evidence" value="ECO:0007669"/>
    <property type="project" value="InterPro"/>
</dbReference>
<dbReference type="PANTHER" id="PTHR46429:SF1">
    <property type="entry name" value="23S RRNA (GUANOSINE-2'-O-)-METHYLTRANSFERASE RLMB"/>
    <property type="match status" value="1"/>
</dbReference>
<dbReference type="InterPro" id="IPR029064">
    <property type="entry name" value="Ribosomal_eL30-like_sf"/>
</dbReference>
<dbReference type="GO" id="GO:0006396">
    <property type="term" value="P:RNA processing"/>
    <property type="evidence" value="ECO:0007669"/>
    <property type="project" value="InterPro"/>
</dbReference>
<dbReference type="InterPro" id="IPR001537">
    <property type="entry name" value="SpoU_MeTrfase"/>
</dbReference>
<dbReference type="PANTHER" id="PTHR46429">
    <property type="entry name" value="23S RRNA (GUANOSINE-2'-O-)-METHYLTRANSFERASE RLMB"/>
    <property type="match status" value="1"/>
</dbReference>
<keyword evidence="1 4" id="KW-0489">Methyltransferase</keyword>
<dbReference type="SUPFAM" id="SSF55315">
    <property type="entry name" value="L30e-like"/>
    <property type="match status" value="1"/>
</dbReference>
<dbReference type="CDD" id="cd18103">
    <property type="entry name" value="SpoU-like_RlmB"/>
    <property type="match status" value="1"/>
</dbReference>
<dbReference type="RefSeq" id="WP_078685349.1">
    <property type="nucleotide sequence ID" value="NZ_FUYA01000006.1"/>
</dbReference>
<feature type="domain" description="RNA 2-O ribose methyltransferase substrate binding" evidence="3">
    <location>
        <begin position="17"/>
        <end position="92"/>
    </location>
</feature>
<dbReference type="EMBL" id="FUYA01000006">
    <property type="protein sequence ID" value="SKA74929.1"/>
    <property type="molecule type" value="Genomic_DNA"/>
</dbReference>
<dbReference type="InterPro" id="IPR013123">
    <property type="entry name" value="SpoU_subst-bd"/>
</dbReference>
<dbReference type="Proteomes" id="UP000189733">
    <property type="component" value="Unassembled WGS sequence"/>
</dbReference>